<evidence type="ECO:0000256" key="3">
    <source>
        <dbReference type="ARBA" id="ARBA00022475"/>
    </source>
</evidence>
<dbReference type="Proteomes" id="UP001211513">
    <property type="component" value="Plasmid pXF-P1.CFBP8073"/>
</dbReference>
<evidence type="ECO:0000313" key="8">
    <source>
        <dbReference type="EMBL" id="WCF29572.1"/>
    </source>
</evidence>
<dbReference type="RefSeq" id="WP_233341848.1">
    <property type="nucleotide sequence ID" value="NZ_CP109888.1"/>
</dbReference>
<dbReference type="GO" id="GO:0005886">
    <property type="term" value="C:plasma membrane"/>
    <property type="evidence" value="ECO:0007669"/>
    <property type="project" value="UniProtKB-SubCell"/>
</dbReference>
<feature type="transmembrane region" description="Helical" evidence="7">
    <location>
        <begin position="67"/>
        <end position="87"/>
    </location>
</feature>
<evidence type="ECO:0000256" key="2">
    <source>
        <dbReference type="ARBA" id="ARBA00008806"/>
    </source>
</evidence>
<dbReference type="InterPro" id="IPR027417">
    <property type="entry name" value="P-loop_NTPase"/>
</dbReference>
<keyword evidence="5 7" id="KW-1133">Transmembrane helix</keyword>
<reference evidence="8" key="1">
    <citation type="journal article" date="2022" name="Phytopathology">
        <title>Complete circularized genome resources of seven strains of Xylella fastidiosa subsp. fastidiosa using hybrid assembly reveals unknown plasmids.</title>
        <authorList>
            <person name="Velasco-Amo M.D.P."/>
            <person name="Arias-Giraldo L.F.F."/>
            <person name="Ecija M.R."/>
            <person name="De La Fuente L."/>
            <person name="Marco-Noales E."/>
            <person name="Moralejo E."/>
            <person name="Navas-Cort J.A."/>
            <person name="Landa B.B."/>
        </authorList>
    </citation>
    <scope>NUCLEOTIDE SEQUENCE</scope>
    <source>
        <strain evidence="8">CFBP8073</strain>
    </source>
</reference>
<protein>
    <submittedName>
        <fullName evidence="8">Type IV secretory system conjugative DNA transfer family protein</fullName>
    </submittedName>
</protein>
<dbReference type="SUPFAM" id="SSF52540">
    <property type="entry name" value="P-loop containing nucleoside triphosphate hydrolases"/>
    <property type="match status" value="1"/>
</dbReference>
<feature type="transmembrane region" description="Helical" evidence="7">
    <location>
        <begin position="13"/>
        <end position="39"/>
    </location>
</feature>
<dbReference type="Gene3D" id="3.40.50.300">
    <property type="entry name" value="P-loop containing nucleotide triphosphate hydrolases"/>
    <property type="match status" value="1"/>
</dbReference>
<accession>A0AAJ5R2P6</accession>
<dbReference type="EMBL" id="CP109888">
    <property type="protein sequence ID" value="WCF29572.1"/>
    <property type="molecule type" value="Genomic_DNA"/>
</dbReference>
<name>A0AAJ5R2P6_XYLFS</name>
<dbReference type="AlphaFoldDB" id="A0AAJ5R2P6"/>
<evidence type="ECO:0000256" key="5">
    <source>
        <dbReference type="ARBA" id="ARBA00022989"/>
    </source>
</evidence>
<organism evidence="8 9">
    <name type="scientific">Xylella fastidiosa subsp. fastidiosa</name>
    <dbReference type="NCBI Taxonomy" id="644356"/>
    <lineage>
        <taxon>Bacteria</taxon>
        <taxon>Pseudomonadati</taxon>
        <taxon>Pseudomonadota</taxon>
        <taxon>Gammaproteobacteria</taxon>
        <taxon>Lysobacterales</taxon>
        <taxon>Lysobacteraceae</taxon>
        <taxon>Xylella</taxon>
    </lineage>
</organism>
<evidence type="ECO:0000256" key="7">
    <source>
        <dbReference type="SAM" id="Phobius"/>
    </source>
</evidence>
<keyword evidence="6 7" id="KW-0472">Membrane</keyword>
<dbReference type="InterPro" id="IPR003688">
    <property type="entry name" value="TraG/VirD4"/>
</dbReference>
<evidence type="ECO:0000313" key="9">
    <source>
        <dbReference type="Proteomes" id="UP001211513"/>
    </source>
</evidence>
<dbReference type="CDD" id="cd01127">
    <property type="entry name" value="TrwB_TraG_TraD_VirD4"/>
    <property type="match status" value="1"/>
</dbReference>
<dbReference type="PANTHER" id="PTHR37937">
    <property type="entry name" value="CONJUGATIVE TRANSFER: DNA TRANSPORT"/>
    <property type="match status" value="1"/>
</dbReference>
<keyword evidence="3" id="KW-1003">Cell membrane</keyword>
<evidence type="ECO:0000256" key="6">
    <source>
        <dbReference type="ARBA" id="ARBA00023136"/>
    </source>
</evidence>
<dbReference type="Pfam" id="PF02534">
    <property type="entry name" value="T4SS-DNA_transf"/>
    <property type="match status" value="1"/>
</dbReference>
<sequence length="669" mass="74175">MTLNLSENNWVKAVVIIALVAVLTGVWAYLAGGIFLMAFGHKFEESTPLTLYQYWFYYGVEKQAKKWLYISSGVSLAVLLAPLLFFFSHAERSLFGDARFAKLREIKDAGLMGKRGIILGLYMNTYLLFGGSQHVSISAPTRSGKGVGIVIPNLLSWPDSVVCSDIKIENFAITSAYRQKHGQECYLFNPVSTEYKTHRYNPLSYISEDPHFRIDDIQKIGNMLFPDVPGTDVIWTATPRSLFLGIVLMLLETQGKLVTLGQVLRETLQDGDGSAYFGKIINERAKAGNPYSGPCIRALNSYISIASENTRSGVMTSFRSKLELWMNPIIDAATSGNDFDLRDLRKKRMSVFVGVTPDNLKRLAPLLNLFYQQLIDLNTRELPEHNPALKYQCLLMMDEFTALGKLDCLADGISFIAGYGLRLLPIFQSPAQIVSKYGEAAAETFSTNHAAQIIYPPKVTEIKIAREISEWLGFQTVKGVSESKGKGIFTKKSESQSISDQRRALLLPQEITSLGSKRALVVVEDCPPILAKRIRYFSEHVFMDRLKSVSPSLAKFGSKLPNEKQLKAIIESGELAVKVPVIDIDGHICMVSGSTAAQTTVVLQSNGKTEVHVFERLVTPADMPNLAKIALANLSVDFSAIEKQKNGQLDEAALRSYAENFCKQAGINM</sequence>
<reference evidence="8" key="2">
    <citation type="submission" date="2022-10" db="EMBL/GenBank/DDBJ databases">
        <authorList>
            <person name="Landa B."/>
            <person name="Arias-Giraldo L.F."/>
            <person name="Roman-Ecija M."/>
            <person name="Velasco-Amo M.P."/>
            <person name="De La Fuente L."/>
            <person name="Marco-Noales E."/>
            <person name="Moralejo E."/>
        </authorList>
    </citation>
    <scope>NUCLEOTIDE SEQUENCE</scope>
    <source>
        <strain evidence="8">CFBP8073</strain>
        <plasmid evidence="8">pXF-P1.CFBP8073</plasmid>
    </source>
</reference>
<comment type="subcellular location">
    <subcellularLocation>
        <location evidence="1">Cell membrane</location>
        <topology evidence="1">Multi-pass membrane protein</topology>
    </subcellularLocation>
</comment>
<proteinExistence type="inferred from homology"/>
<evidence type="ECO:0000256" key="4">
    <source>
        <dbReference type="ARBA" id="ARBA00022692"/>
    </source>
</evidence>
<comment type="similarity">
    <text evidence="2">Belongs to the VirD4/TraG family.</text>
</comment>
<dbReference type="PANTHER" id="PTHR37937:SF1">
    <property type="entry name" value="CONJUGATIVE TRANSFER: DNA TRANSPORT"/>
    <property type="match status" value="1"/>
</dbReference>
<gene>
    <name evidence="8" type="ORF">OK117_12295</name>
</gene>
<keyword evidence="4 7" id="KW-0812">Transmembrane</keyword>
<dbReference type="InterPro" id="IPR051539">
    <property type="entry name" value="T4SS-coupling_protein"/>
</dbReference>
<evidence type="ECO:0000256" key="1">
    <source>
        <dbReference type="ARBA" id="ARBA00004651"/>
    </source>
</evidence>
<geneLocation type="plasmid" evidence="8 9">
    <name>pXF-P1.CFBP8073</name>
</geneLocation>
<keyword evidence="8" id="KW-0614">Plasmid</keyword>